<dbReference type="AlphaFoldDB" id="A0A835AU34"/>
<evidence type="ECO:0000313" key="7">
    <source>
        <dbReference type="EMBL" id="KAF8672933.1"/>
    </source>
</evidence>
<feature type="zinc finger region" description="FLZ-type" evidence="5">
    <location>
        <begin position="49"/>
        <end position="93"/>
    </location>
</feature>
<reference evidence="7" key="1">
    <citation type="submission" date="2020-07" db="EMBL/GenBank/DDBJ databases">
        <title>Genome sequence and genetic diversity analysis of an under-domesticated orphan crop, white fonio (Digitaria exilis).</title>
        <authorList>
            <person name="Bennetzen J.L."/>
            <person name="Chen S."/>
            <person name="Ma X."/>
            <person name="Wang X."/>
            <person name="Yssel A.E.J."/>
            <person name="Chaluvadi S.R."/>
            <person name="Johnson M."/>
            <person name="Gangashetty P."/>
            <person name="Hamidou F."/>
            <person name="Sanogo M.D."/>
            <person name="Zwaenepoel A."/>
            <person name="Wallace J."/>
            <person name="Van De Peer Y."/>
            <person name="Van Deynze A."/>
        </authorList>
    </citation>
    <scope>NUCLEOTIDE SEQUENCE</scope>
    <source>
        <tissue evidence="7">Leaves</tissue>
    </source>
</reference>
<proteinExistence type="inferred from homology"/>
<keyword evidence="8" id="KW-1185">Reference proteome</keyword>
<sequence length="93" mass="10337">MAGLVMLLETTTASQQKHHLLRHAARTTPLSCPSSSSPSRAPAPASCSSFLQRCFLCNRELAGGMDIYMYRGDRAFCSEECRCRHILLEDDDD</sequence>
<dbReference type="OrthoDB" id="1926521at2759"/>
<evidence type="ECO:0000256" key="4">
    <source>
        <dbReference type="ARBA" id="ARBA00022723"/>
    </source>
</evidence>
<dbReference type="Pfam" id="PF04570">
    <property type="entry name" value="zf-FLZ"/>
    <property type="match status" value="1"/>
</dbReference>
<gene>
    <name evidence="7" type="ORF">HU200_049127</name>
</gene>
<organism evidence="7 8">
    <name type="scientific">Digitaria exilis</name>
    <dbReference type="NCBI Taxonomy" id="1010633"/>
    <lineage>
        <taxon>Eukaryota</taxon>
        <taxon>Viridiplantae</taxon>
        <taxon>Streptophyta</taxon>
        <taxon>Embryophyta</taxon>
        <taxon>Tracheophyta</taxon>
        <taxon>Spermatophyta</taxon>
        <taxon>Magnoliopsida</taxon>
        <taxon>Liliopsida</taxon>
        <taxon>Poales</taxon>
        <taxon>Poaceae</taxon>
        <taxon>PACMAD clade</taxon>
        <taxon>Panicoideae</taxon>
        <taxon>Panicodae</taxon>
        <taxon>Paniceae</taxon>
        <taxon>Anthephorinae</taxon>
        <taxon>Digitaria</taxon>
    </lineage>
</organism>
<feature type="domain" description="FLZ-type" evidence="6">
    <location>
        <begin position="49"/>
        <end position="93"/>
    </location>
</feature>
<keyword evidence="3" id="KW-0963">Cytoplasm</keyword>
<evidence type="ECO:0000259" key="6">
    <source>
        <dbReference type="PROSITE" id="PS51795"/>
    </source>
</evidence>
<comment type="similarity">
    <text evidence="2">Belongs to the FLZ family.</text>
</comment>
<name>A0A835AU34_9POAL</name>
<evidence type="ECO:0000256" key="1">
    <source>
        <dbReference type="ARBA" id="ARBA00004496"/>
    </source>
</evidence>
<evidence type="ECO:0000313" key="8">
    <source>
        <dbReference type="Proteomes" id="UP000636709"/>
    </source>
</evidence>
<evidence type="ECO:0000256" key="5">
    <source>
        <dbReference type="PROSITE-ProRule" id="PRU01131"/>
    </source>
</evidence>
<comment type="caution">
    <text evidence="7">The sequence shown here is derived from an EMBL/GenBank/DDBJ whole genome shotgun (WGS) entry which is preliminary data.</text>
</comment>
<dbReference type="Proteomes" id="UP000636709">
    <property type="component" value="Unassembled WGS sequence"/>
</dbReference>
<dbReference type="EMBL" id="JACEFO010002211">
    <property type="protein sequence ID" value="KAF8672933.1"/>
    <property type="molecule type" value="Genomic_DNA"/>
</dbReference>
<evidence type="ECO:0000256" key="3">
    <source>
        <dbReference type="ARBA" id="ARBA00022490"/>
    </source>
</evidence>
<protein>
    <recommendedName>
        <fullName evidence="6">FLZ-type domain-containing protein</fullName>
    </recommendedName>
</protein>
<accession>A0A835AU34</accession>
<keyword evidence="4" id="KW-0479">Metal-binding</keyword>
<evidence type="ECO:0000256" key="2">
    <source>
        <dbReference type="ARBA" id="ARBA00009374"/>
    </source>
</evidence>
<dbReference type="GO" id="GO:0005737">
    <property type="term" value="C:cytoplasm"/>
    <property type="evidence" value="ECO:0007669"/>
    <property type="project" value="UniProtKB-SubCell"/>
</dbReference>
<dbReference type="PANTHER" id="PTHR33059">
    <property type="entry name" value="FCS-LIKE ZINC FINGER 5"/>
    <property type="match status" value="1"/>
</dbReference>
<dbReference type="PROSITE" id="PS51795">
    <property type="entry name" value="ZF_FLZ"/>
    <property type="match status" value="1"/>
</dbReference>
<dbReference type="PANTHER" id="PTHR33059:SF84">
    <property type="entry name" value="FCS-LIKE ZINC FINGER 15"/>
    <property type="match status" value="1"/>
</dbReference>
<comment type="subcellular location">
    <subcellularLocation>
        <location evidence="1">Cytoplasm</location>
    </subcellularLocation>
</comment>
<dbReference type="InterPro" id="IPR007650">
    <property type="entry name" value="Zf-FLZ_dom"/>
</dbReference>
<dbReference type="GO" id="GO:0046872">
    <property type="term" value="F:metal ion binding"/>
    <property type="evidence" value="ECO:0007669"/>
    <property type="project" value="UniProtKB-KW"/>
</dbReference>